<proteinExistence type="predicted"/>
<dbReference type="AlphaFoldDB" id="A0A6A3GVU7"/>
<comment type="caution">
    <text evidence="1">The sequence shown here is derived from an EMBL/GenBank/DDBJ whole genome shotgun (WGS) entry which is preliminary data.</text>
</comment>
<dbReference type="Proteomes" id="UP000429607">
    <property type="component" value="Unassembled WGS sequence"/>
</dbReference>
<evidence type="ECO:0000313" key="4">
    <source>
        <dbReference type="Proteomes" id="UP000435112"/>
    </source>
</evidence>
<reference evidence="3 4" key="1">
    <citation type="submission" date="2018-09" db="EMBL/GenBank/DDBJ databases">
        <title>Genomic investigation of the strawberry pathogen Phytophthora fragariae indicates pathogenicity is determined by transcriptional variation in three key races.</title>
        <authorList>
            <person name="Adams T.M."/>
            <person name="Armitage A.D."/>
            <person name="Sobczyk M.K."/>
            <person name="Bates H.J."/>
            <person name="Dunwell J.M."/>
            <person name="Nellist C.F."/>
            <person name="Harrison R.J."/>
        </authorList>
    </citation>
    <scope>NUCLEOTIDE SEQUENCE [LARGE SCALE GENOMIC DNA]</scope>
    <source>
        <strain evidence="2 3">SCRP249</strain>
        <strain evidence="1 4">SCRP324</strain>
    </source>
</reference>
<dbReference type="EMBL" id="QXFV01003147">
    <property type="protein sequence ID" value="KAE8979505.1"/>
    <property type="molecule type" value="Genomic_DNA"/>
</dbReference>
<evidence type="ECO:0000313" key="3">
    <source>
        <dbReference type="Proteomes" id="UP000429607"/>
    </source>
</evidence>
<name>A0A6A3GVU7_9STRA</name>
<dbReference type="EMBL" id="QXFU01006415">
    <property type="protein sequence ID" value="KAE8961067.1"/>
    <property type="molecule type" value="Genomic_DNA"/>
</dbReference>
<dbReference type="OrthoDB" id="129921at2759"/>
<sequence length="151" mass="17059">MQDDLRRVNALLVAHAEELRRGTTHIHELEGSVATASTLRVATESEMARAQASGLQATSRSALYRAGWLRMRQASKRRREAVDAHVRRLSVRVANSVLQLAVALFRCGLADADLLLDPMMLHFPPAHSRIGRWYTNLQHTTLWWSGSHENR</sequence>
<accession>A0A6A3GVU7</accession>
<dbReference type="Proteomes" id="UP000435112">
    <property type="component" value="Unassembled WGS sequence"/>
</dbReference>
<evidence type="ECO:0000313" key="2">
    <source>
        <dbReference type="EMBL" id="KAE8979505.1"/>
    </source>
</evidence>
<protein>
    <submittedName>
        <fullName evidence="1">Uncharacterized protein</fullName>
    </submittedName>
</protein>
<organism evidence="1 4">
    <name type="scientific">Phytophthora rubi</name>
    <dbReference type="NCBI Taxonomy" id="129364"/>
    <lineage>
        <taxon>Eukaryota</taxon>
        <taxon>Sar</taxon>
        <taxon>Stramenopiles</taxon>
        <taxon>Oomycota</taxon>
        <taxon>Peronosporomycetes</taxon>
        <taxon>Peronosporales</taxon>
        <taxon>Peronosporaceae</taxon>
        <taxon>Phytophthora</taxon>
    </lineage>
</organism>
<gene>
    <name evidence="2" type="ORF">PR001_g24535</name>
    <name evidence="1" type="ORF">PR002_g30021</name>
</gene>
<evidence type="ECO:0000313" key="1">
    <source>
        <dbReference type="EMBL" id="KAE8961067.1"/>
    </source>
</evidence>